<keyword evidence="3 5" id="KW-1133">Transmembrane helix</keyword>
<feature type="transmembrane region" description="Helical" evidence="5">
    <location>
        <begin position="137"/>
        <end position="154"/>
    </location>
</feature>
<feature type="transmembrane region" description="Helical" evidence="5">
    <location>
        <begin position="73"/>
        <end position="90"/>
    </location>
</feature>
<dbReference type="GO" id="GO:0016020">
    <property type="term" value="C:membrane"/>
    <property type="evidence" value="ECO:0007669"/>
    <property type="project" value="UniProtKB-SubCell"/>
</dbReference>
<keyword evidence="7" id="KW-1185">Reference proteome</keyword>
<feature type="transmembrane region" description="Helical" evidence="5">
    <location>
        <begin position="12"/>
        <end position="33"/>
    </location>
</feature>
<reference evidence="7" key="1">
    <citation type="journal article" date="2022" name="Microorganisms">
        <title>Beyond the ABCs#Discovery of Three New Plasmid Types in Rhodobacterales (RepQ, RepY, RepW).</title>
        <authorList>
            <person name="Freese H.M."/>
            <person name="Ringel V."/>
            <person name="Overmann J."/>
            <person name="Petersen J."/>
        </authorList>
    </citation>
    <scope>NUCLEOTIDE SEQUENCE [LARGE SCALE GENOMIC DNA]</scope>
    <source>
        <strain evidence="7">DSM 110277</strain>
    </source>
</reference>
<organism evidence="6 7">
    <name type="scientific">Sulfitobacter pontiacus</name>
    <dbReference type="NCBI Taxonomy" id="60137"/>
    <lineage>
        <taxon>Bacteria</taxon>
        <taxon>Pseudomonadati</taxon>
        <taxon>Pseudomonadota</taxon>
        <taxon>Alphaproteobacteria</taxon>
        <taxon>Rhodobacterales</taxon>
        <taxon>Roseobacteraceae</taxon>
        <taxon>Sulfitobacter</taxon>
    </lineage>
</organism>
<protein>
    <recommendedName>
        <fullName evidence="8">Rhomboid family protein</fullName>
    </recommendedName>
</protein>
<dbReference type="RefSeq" id="WP_322343157.1">
    <property type="nucleotide sequence ID" value="NZ_CP139699.1"/>
</dbReference>
<keyword evidence="4 5" id="KW-0472">Membrane</keyword>
<comment type="subcellular location">
    <subcellularLocation>
        <location evidence="1">Membrane</location>
        <topology evidence="1">Multi-pass membrane protein</topology>
    </subcellularLocation>
</comment>
<dbReference type="InterPro" id="IPR035952">
    <property type="entry name" value="Rhomboid-like_sf"/>
</dbReference>
<evidence type="ECO:0000256" key="1">
    <source>
        <dbReference type="ARBA" id="ARBA00004141"/>
    </source>
</evidence>
<accession>A0AAX3ABD4</accession>
<keyword evidence="2 5" id="KW-0812">Transmembrane</keyword>
<dbReference type="AlphaFoldDB" id="A0AAX3ABD4"/>
<evidence type="ECO:0000256" key="4">
    <source>
        <dbReference type="ARBA" id="ARBA00023136"/>
    </source>
</evidence>
<evidence type="ECO:0000313" key="7">
    <source>
        <dbReference type="Proteomes" id="UP000830781"/>
    </source>
</evidence>
<evidence type="ECO:0000256" key="3">
    <source>
        <dbReference type="ARBA" id="ARBA00022989"/>
    </source>
</evidence>
<feature type="transmembrane region" description="Helical" evidence="5">
    <location>
        <begin position="102"/>
        <end position="125"/>
    </location>
</feature>
<evidence type="ECO:0000313" key="6">
    <source>
        <dbReference type="EMBL" id="UOA23034.1"/>
    </source>
</evidence>
<proteinExistence type="predicted"/>
<gene>
    <name evidence="6" type="ORF">DSM110277_01446</name>
</gene>
<name>A0AAX3ABD4_9RHOB</name>
<dbReference type="EMBL" id="CP084959">
    <property type="protein sequence ID" value="UOA23034.1"/>
    <property type="molecule type" value="Genomic_DNA"/>
</dbReference>
<evidence type="ECO:0000256" key="2">
    <source>
        <dbReference type="ARBA" id="ARBA00022692"/>
    </source>
</evidence>
<dbReference type="Gene3D" id="1.20.1540.10">
    <property type="entry name" value="Rhomboid-like"/>
    <property type="match status" value="1"/>
</dbReference>
<sequence>MRSVPHRTRPHHRWIFTPIFLAVMLTANLYFGVLHGELSKVDLAAFGVSLNSLEQGEWLRLITGSFISHDADMLVRQLMLAAFAIGWFEWRNGALRTFVMFFALDVFGTLFLMFGLIVFIGLLNFSDFAGLPNTYDVGMSAGGFGLIGASLYYLSWRKWAMTAGVMTLVVKAALFPEPIADLAHLMMLPTGFLAEALVSRALVKFAG</sequence>
<dbReference type="Proteomes" id="UP000830781">
    <property type="component" value="Chromosome"/>
</dbReference>
<evidence type="ECO:0000256" key="5">
    <source>
        <dbReference type="SAM" id="Phobius"/>
    </source>
</evidence>
<dbReference type="SUPFAM" id="SSF144091">
    <property type="entry name" value="Rhomboid-like"/>
    <property type="match status" value="1"/>
</dbReference>
<evidence type="ECO:0008006" key="8">
    <source>
        <dbReference type="Google" id="ProtNLM"/>
    </source>
</evidence>